<keyword evidence="4" id="KW-0482">Metalloprotease</keyword>
<evidence type="ECO:0000256" key="1">
    <source>
        <dbReference type="ARBA" id="ARBA00005836"/>
    </source>
</evidence>
<dbReference type="Proteomes" id="UP000002432">
    <property type="component" value="Chromosome"/>
</dbReference>
<evidence type="ECO:0000256" key="4">
    <source>
        <dbReference type="ARBA" id="ARBA00023049"/>
    </source>
</evidence>
<feature type="domain" description="Metalloprotease TldD/E C-terminal" evidence="6">
    <location>
        <begin position="234"/>
        <end position="467"/>
    </location>
</feature>
<dbReference type="EnsemblBacteria" id="ABF42767">
    <property type="protein sequence ID" value="ABF42767"/>
    <property type="gene ID" value="Acid345_3767"/>
</dbReference>
<dbReference type="FunFam" id="3.30.2290.10:FF:000003">
    <property type="entry name" value="Zinc-dependent protease, TldD/PmbA family"/>
    <property type="match status" value="1"/>
</dbReference>
<evidence type="ECO:0000259" key="5">
    <source>
        <dbReference type="Pfam" id="PF01523"/>
    </source>
</evidence>
<keyword evidence="2" id="KW-0645">Protease</keyword>
<dbReference type="Gene3D" id="3.30.2290.10">
    <property type="entry name" value="PmbA/TldD superfamily"/>
    <property type="match status" value="1"/>
</dbReference>
<feature type="domain" description="Metalloprotease TldD/E N-terminal" evidence="5">
    <location>
        <begin position="20"/>
        <end position="84"/>
    </location>
</feature>
<reference evidence="8 9" key="1">
    <citation type="journal article" date="2009" name="Appl. Environ. Microbiol.">
        <title>Three genomes from the phylum Acidobacteria provide insight into the lifestyles of these microorganisms in soils.</title>
        <authorList>
            <person name="Ward N.L."/>
            <person name="Challacombe J.F."/>
            <person name="Janssen P.H."/>
            <person name="Henrissat B."/>
            <person name="Coutinho P.M."/>
            <person name="Wu M."/>
            <person name="Xie G."/>
            <person name="Haft D.H."/>
            <person name="Sait M."/>
            <person name="Badger J."/>
            <person name="Barabote R.D."/>
            <person name="Bradley B."/>
            <person name="Brettin T.S."/>
            <person name="Brinkac L.M."/>
            <person name="Bruce D."/>
            <person name="Creasy T."/>
            <person name="Daugherty S.C."/>
            <person name="Davidsen T.M."/>
            <person name="DeBoy R.T."/>
            <person name="Detter J.C."/>
            <person name="Dodson R.J."/>
            <person name="Durkin A.S."/>
            <person name="Ganapathy A."/>
            <person name="Gwinn-Giglio M."/>
            <person name="Han C.S."/>
            <person name="Khouri H."/>
            <person name="Kiss H."/>
            <person name="Kothari S.P."/>
            <person name="Madupu R."/>
            <person name="Nelson K.E."/>
            <person name="Nelson W.C."/>
            <person name="Paulsen I."/>
            <person name="Penn K."/>
            <person name="Ren Q."/>
            <person name="Rosovitz M.J."/>
            <person name="Selengut J.D."/>
            <person name="Shrivastava S."/>
            <person name="Sullivan S.A."/>
            <person name="Tapia R."/>
            <person name="Thompson L.S."/>
            <person name="Watkins K.L."/>
            <person name="Yang Q."/>
            <person name="Yu C."/>
            <person name="Zafar N."/>
            <person name="Zhou L."/>
            <person name="Kuske C.R."/>
        </authorList>
    </citation>
    <scope>NUCLEOTIDE SEQUENCE [LARGE SCALE GENOMIC DNA]</scope>
    <source>
        <strain evidence="8 9">Ellin345</strain>
    </source>
</reference>
<protein>
    <submittedName>
        <fullName evidence="8">Peptidase U62, modulator of DNA gyrase</fullName>
    </submittedName>
</protein>
<dbReference type="Pfam" id="PF19289">
    <property type="entry name" value="PmbA_TldD_3rd"/>
    <property type="match status" value="1"/>
</dbReference>
<dbReference type="RefSeq" id="WP_011524566.1">
    <property type="nucleotide sequence ID" value="NC_008009.1"/>
</dbReference>
<comment type="similarity">
    <text evidence="1">Belongs to the peptidase U62 family.</text>
</comment>
<keyword evidence="9" id="KW-1185">Reference proteome</keyword>
<dbReference type="HOGENOM" id="CLU_026425_1_2_0"/>
<dbReference type="Pfam" id="PF01523">
    <property type="entry name" value="PmbA_TldD_1st"/>
    <property type="match status" value="1"/>
</dbReference>
<dbReference type="InterPro" id="IPR051463">
    <property type="entry name" value="Peptidase_U62_metallo"/>
</dbReference>
<evidence type="ECO:0000313" key="8">
    <source>
        <dbReference type="EMBL" id="ABF42767.1"/>
    </source>
</evidence>
<sequence>MKEVAGWALETAKIRGASHCEVRVVDERDRALATKNGKIGNASDSESLGCGIRVIADGGFGFAATQDLTREGMQRCAAEAVQIAKASARVQSSELKLAHEKPAVVDWTSPCEIDPFGISIEQNLDLLTKVDAEVRSVEGITLAETNLNFRRYEQWFYNSEGSEIHQTRTTTGAGFAAYAFAGDQIMKRSYPNSFGGQYQNRGYELIAELKLLENARRIGEEAVALHKADQCPEGRFTVVLDSSQVGLQIHESIGHPIELDRVLGMEANFAGTSFLTLEKLNTLKYGSELVNVVADATESHGPGLGTFAYDDEGVQAQRIPIITQGQFRGYLSSRDTAAIVGLNRSGGCLRAENWARVPIVRMTNVSLLPGEKPLTFEQLIADTEDGVYMQTNRSWSIDDKRYNFQFGCEIGWEIKNGKLGRMLKNPSYSGITTEFWNSMDATCSRDQWTLWGTPNCGKGQPQQVMGTGHGASPSRFRNVKVGSAYKGA</sequence>
<dbReference type="GO" id="GO:0008237">
    <property type="term" value="F:metallopeptidase activity"/>
    <property type="evidence" value="ECO:0007669"/>
    <property type="project" value="UniProtKB-KW"/>
</dbReference>
<dbReference type="STRING" id="204669.Acid345_3767"/>
<dbReference type="GO" id="GO:0006508">
    <property type="term" value="P:proteolysis"/>
    <property type="evidence" value="ECO:0007669"/>
    <property type="project" value="UniProtKB-KW"/>
</dbReference>
<dbReference type="EMBL" id="CP000360">
    <property type="protein sequence ID" value="ABF42767.1"/>
    <property type="molecule type" value="Genomic_DNA"/>
</dbReference>
<evidence type="ECO:0000256" key="3">
    <source>
        <dbReference type="ARBA" id="ARBA00022801"/>
    </source>
</evidence>
<name>Q1IK33_KORVE</name>
<proteinExistence type="inferred from homology"/>
<dbReference type="OrthoDB" id="104160at2"/>
<gene>
    <name evidence="8" type="ordered locus">Acid345_3767</name>
</gene>
<dbReference type="InterPro" id="IPR035068">
    <property type="entry name" value="TldD/PmbA_N"/>
</dbReference>
<accession>Q1IK33</accession>
<dbReference type="InterPro" id="IPR036059">
    <property type="entry name" value="TldD/PmbA_sf"/>
</dbReference>
<evidence type="ECO:0000313" key="9">
    <source>
        <dbReference type="Proteomes" id="UP000002432"/>
    </source>
</evidence>
<dbReference type="Pfam" id="PF19290">
    <property type="entry name" value="PmbA_TldD_2nd"/>
    <property type="match status" value="1"/>
</dbReference>
<dbReference type="InterPro" id="IPR002510">
    <property type="entry name" value="Metalloprtase-TldD/E_N"/>
</dbReference>
<dbReference type="KEGG" id="aba:Acid345_3767"/>
<dbReference type="PANTHER" id="PTHR30624">
    <property type="entry name" value="UNCHARACTERIZED PROTEIN TLDD AND PMBA"/>
    <property type="match status" value="1"/>
</dbReference>
<dbReference type="InterPro" id="IPR045569">
    <property type="entry name" value="Metalloprtase-TldD/E_C"/>
</dbReference>
<evidence type="ECO:0000259" key="6">
    <source>
        <dbReference type="Pfam" id="PF19289"/>
    </source>
</evidence>
<feature type="domain" description="Metalloprotease TldD/E central" evidence="7">
    <location>
        <begin position="114"/>
        <end position="224"/>
    </location>
</feature>
<dbReference type="AlphaFoldDB" id="Q1IK33"/>
<dbReference type="SUPFAM" id="SSF111283">
    <property type="entry name" value="Putative modulator of DNA gyrase, PmbA/TldD"/>
    <property type="match status" value="1"/>
</dbReference>
<dbReference type="GO" id="GO:0005829">
    <property type="term" value="C:cytosol"/>
    <property type="evidence" value="ECO:0007669"/>
    <property type="project" value="TreeGrafter"/>
</dbReference>
<organism evidence="8 9">
    <name type="scientific">Koribacter versatilis (strain Ellin345)</name>
    <dbReference type="NCBI Taxonomy" id="204669"/>
    <lineage>
        <taxon>Bacteria</taxon>
        <taxon>Pseudomonadati</taxon>
        <taxon>Acidobacteriota</taxon>
        <taxon>Terriglobia</taxon>
        <taxon>Terriglobales</taxon>
        <taxon>Candidatus Korobacteraceae</taxon>
        <taxon>Candidatus Korobacter</taxon>
    </lineage>
</organism>
<dbReference type="InterPro" id="IPR045570">
    <property type="entry name" value="Metalloprtase-TldD/E_cen_dom"/>
</dbReference>
<dbReference type="eggNOG" id="COG0312">
    <property type="taxonomic scope" value="Bacteria"/>
</dbReference>
<evidence type="ECO:0000256" key="2">
    <source>
        <dbReference type="ARBA" id="ARBA00022670"/>
    </source>
</evidence>
<keyword evidence="3" id="KW-0378">Hydrolase</keyword>
<evidence type="ECO:0000259" key="7">
    <source>
        <dbReference type="Pfam" id="PF19290"/>
    </source>
</evidence>
<dbReference type="PANTHER" id="PTHR30624:SF10">
    <property type="entry name" value="CONSERVED PROTEIN"/>
    <property type="match status" value="1"/>
</dbReference>